<accession>A0A9D1K3C3</accession>
<reference evidence="1" key="1">
    <citation type="submission" date="2020-10" db="EMBL/GenBank/DDBJ databases">
        <authorList>
            <person name="Gilroy R."/>
        </authorList>
    </citation>
    <scope>NUCLEOTIDE SEQUENCE</scope>
    <source>
        <strain evidence="1">CHK152-2994</strain>
    </source>
</reference>
<comment type="caution">
    <text evidence="1">The sequence shown here is derived from an EMBL/GenBank/DDBJ whole genome shotgun (WGS) entry which is preliminary data.</text>
</comment>
<organism evidence="1 2">
    <name type="scientific">Candidatus Scatenecus faecavium</name>
    <dbReference type="NCBI Taxonomy" id="2840915"/>
    <lineage>
        <taxon>Bacteria</taxon>
        <taxon>Candidatus Scatenecus</taxon>
    </lineage>
</organism>
<gene>
    <name evidence="1" type="ORF">IAD41_01955</name>
</gene>
<dbReference type="AlphaFoldDB" id="A0A9D1K3C3"/>
<name>A0A9D1K3C3_9BACT</name>
<dbReference type="EMBL" id="DVJO01000044">
    <property type="protein sequence ID" value="HIS82356.1"/>
    <property type="molecule type" value="Genomic_DNA"/>
</dbReference>
<evidence type="ECO:0000313" key="2">
    <source>
        <dbReference type="Proteomes" id="UP000824139"/>
    </source>
</evidence>
<evidence type="ECO:0000313" key="1">
    <source>
        <dbReference type="EMBL" id="HIS82356.1"/>
    </source>
</evidence>
<sequence length="81" mass="9094">MDAKDAPFGHYEDLIAELDYKLQDLLSHIKLLSNKTFVAADYEITPQDINSISQTLYDKTISANIVARKLKASLNNLNLTP</sequence>
<protein>
    <submittedName>
        <fullName evidence="1">Uncharacterized protein</fullName>
    </submittedName>
</protein>
<reference evidence="1" key="2">
    <citation type="journal article" date="2021" name="PeerJ">
        <title>Extensive microbial diversity within the chicken gut microbiome revealed by metagenomics and culture.</title>
        <authorList>
            <person name="Gilroy R."/>
            <person name="Ravi A."/>
            <person name="Getino M."/>
            <person name="Pursley I."/>
            <person name="Horton D.L."/>
            <person name="Alikhan N.F."/>
            <person name="Baker D."/>
            <person name="Gharbi K."/>
            <person name="Hall N."/>
            <person name="Watson M."/>
            <person name="Adriaenssens E.M."/>
            <person name="Foster-Nyarko E."/>
            <person name="Jarju S."/>
            <person name="Secka A."/>
            <person name="Antonio M."/>
            <person name="Oren A."/>
            <person name="Chaudhuri R.R."/>
            <person name="La Ragione R."/>
            <person name="Hildebrand F."/>
            <person name="Pallen M.J."/>
        </authorList>
    </citation>
    <scope>NUCLEOTIDE SEQUENCE</scope>
    <source>
        <strain evidence="1">CHK152-2994</strain>
    </source>
</reference>
<proteinExistence type="predicted"/>
<dbReference type="Proteomes" id="UP000824139">
    <property type="component" value="Unassembled WGS sequence"/>
</dbReference>